<dbReference type="EC" id="2.1.1.182" evidence="8"/>
<sequence length="295" mass="32087">MTDVLPIVAPERTRAILKAHGFRLKKRLGQNFLTVPKVLARIVTAAQLTEADDVIEIGPGIGALTEFLAGSAGRVLAIEIDPQLLPVLADTMAPYDNVQVVEGDVLKLDLPALVEEKLPGSTRLKVVANLPYYITTPILMHLLQSDLPLAGLTVMMQKEVADRLTARPSTKDYGSLSIAVQQNMHVAVAFDVSRKSFVPAPNVDSAIVTLTRRAQPLAEVTDQESFDKLVRGGFAARRKTLWNNLINLYGKTDAVKEKISLALQDCNIEASTRAETLDIPAFAALSNALFARDVR</sequence>
<dbReference type="InterPro" id="IPR023165">
    <property type="entry name" value="rRNA_Ade_diMease-like_C"/>
</dbReference>
<proteinExistence type="inferred from homology"/>
<dbReference type="InterPro" id="IPR001737">
    <property type="entry name" value="KsgA/Erm"/>
</dbReference>
<dbReference type="PROSITE" id="PS01131">
    <property type="entry name" value="RRNA_A_DIMETH"/>
    <property type="match status" value="1"/>
</dbReference>
<keyword evidence="1 8" id="KW-0963">Cytoplasm</keyword>
<evidence type="ECO:0000313" key="11">
    <source>
        <dbReference type="EMBL" id="MFD1430011.1"/>
    </source>
</evidence>
<comment type="function">
    <text evidence="8">Specifically dimethylates two adjacent adenosines (A1518 and A1519) in the loop of a conserved hairpin near the 3'-end of 16S rRNA in the 30S particle. May play a critical role in biogenesis of 30S subunits.</text>
</comment>
<dbReference type="Gene3D" id="1.10.8.100">
    <property type="entry name" value="Ribosomal RNA adenine dimethylase-like, domain 2"/>
    <property type="match status" value="1"/>
</dbReference>
<dbReference type="InterPro" id="IPR020598">
    <property type="entry name" value="rRNA_Ade_methylase_Trfase_N"/>
</dbReference>
<dbReference type="PROSITE" id="PS51689">
    <property type="entry name" value="SAM_RNA_A_N6_MT"/>
    <property type="match status" value="1"/>
</dbReference>
<dbReference type="SUPFAM" id="SSF53335">
    <property type="entry name" value="S-adenosyl-L-methionine-dependent methyltransferases"/>
    <property type="match status" value="1"/>
</dbReference>
<dbReference type="InterPro" id="IPR029063">
    <property type="entry name" value="SAM-dependent_MTases_sf"/>
</dbReference>
<dbReference type="Proteomes" id="UP001597196">
    <property type="component" value="Unassembled WGS sequence"/>
</dbReference>
<dbReference type="InterPro" id="IPR011530">
    <property type="entry name" value="rRNA_adenine_dimethylase"/>
</dbReference>
<feature type="binding site" evidence="8 9">
    <location>
        <position position="33"/>
    </location>
    <ligand>
        <name>S-adenosyl-L-methionine</name>
        <dbReference type="ChEBI" id="CHEBI:59789"/>
    </ligand>
</feature>
<feature type="domain" description="Ribosomal RNA adenine methylase transferase N-terminal" evidence="10">
    <location>
        <begin position="38"/>
        <end position="214"/>
    </location>
</feature>
<keyword evidence="5 8" id="KW-0949">S-adenosyl-L-methionine</keyword>
<comment type="catalytic activity">
    <reaction evidence="8">
        <text>adenosine(1518)/adenosine(1519) in 16S rRNA + 4 S-adenosyl-L-methionine = N(6)-dimethyladenosine(1518)/N(6)-dimethyladenosine(1519) in 16S rRNA + 4 S-adenosyl-L-homocysteine + 4 H(+)</text>
        <dbReference type="Rhea" id="RHEA:19609"/>
        <dbReference type="Rhea" id="RHEA-COMP:10232"/>
        <dbReference type="Rhea" id="RHEA-COMP:10233"/>
        <dbReference type="ChEBI" id="CHEBI:15378"/>
        <dbReference type="ChEBI" id="CHEBI:57856"/>
        <dbReference type="ChEBI" id="CHEBI:59789"/>
        <dbReference type="ChEBI" id="CHEBI:74411"/>
        <dbReference type="ChEBI" id="CHEBI:74493"/>
        <dbReference type="EC" id="2.1.1.182"/>
    </reaction>
</comment>
<dbReference type="Pfam" id="PF00398">
    <property type="entry name" value="RrnaAD"/>
    <property type="match status" value="1"/>
</dbReference>
<dbReference type="CDD" id="cd02440">
    <property type="entry name" value="AdoMet_MTases"/>
    <property type="match status" value="1"/>
</dbReference>
<gene>
    <name evidence="8 11" type="primary">rsmA</name>
    <name evidence="8" type="synonym">ksgA</name>
    <name evidence="11" type="ORF">ACFQ4P_07095</name>
</gene>
<evidence type="ECO:0000256" key="3">
    <source>
        <dbReference type="ARBA" id="ARBA00022603"/>
    </source>
</evidence>
<organism evidence="11 12">
    <name type="scientific">Lacticaseibacillus mingshuiensis</name>
    <dbReference type="NCBI Taxonomy" id="2799574"/>
    <lineage>
        <taxon>Bacteria</taxon>
        <taxon>Bacillati</taxon>
        <taxon>Bacillota</taxon>
        <taxon>Bacilli</taxon>
        <taxon>Lactobacillales</taxon>
        <taxon>Lactobacillaceae</taxon>
        <taxon>Lacticaseibacillus</taxon>
    </lineage>
</organism>
<keyword evidence="2 8" id="KW-0698">rRNA processing</keyword>
<evidence type="ECO:0000256" key="2">
    <source>
        <dbReference type="ARBA" id="ARBA00022552"/>
    </source>
</evidence>
<dbReference type="SMART" id="SM00650">
    <property type="entry name" value="rADc"/>
    <property type="match status" value="1"/>
</dbReference>
<evidence type="ECO:0000256" key="4">
    <source>
        <dbReference type="ARBA" id="ARBA00022679"/>
    </source>
</evidence>
<dbReference type="Gene3D" id="3.40.50.150">
    <property type="entry name" value="Vaccinia Virus protein VP39"/>
    <property type="match status" value="1"/>
</dbReference>
<comment type="caution">
    <text evidence="11">The sequence shown here is derived from an EMBL/GenBank/DDBJ whole genome shotgun (WGS) entry which is preliminary data.</text>
</comment>
<dbReference type="RefSeq" id="WP_203626466.1">
    <property type="nucleotide sequence ID" value="NZ_BOLQ01000005.1"/>
</dbReference>
<feature type="binding site" evidence="8 9">
    <location>
        <position position="129"/>
    </location>
    <ligand>
        <name>S-adenosyl-L-methionine</name>
        <dbReference type="ChEBI" id="CHEBI:59789"/>
    </ligand>
</feature>
<evidence type="ECO:0000313" key="12">
    <source>
        <dbReference type="Proteomes" id="UP001597196"/>
    </source>
</evidence>
<comment type="catalytic activity">
    <reaction evidence="7">
        <text>adenosine(2085) in 23S rRNA + 2 S-adenosyl-L-methionine = N(6)-dimethyladenosine(2085) in 23S rRNA + 2 S-adenosyl-L-homocysteine + 2 H(+)</text>
        <dbReference type="Rhea" id="RHEA:42784"/>
        <dbReference type="Rhea" id="RHEA-COMP:10237"/>
        <dbReference type="Rhea" id="RHEA-COMP:10238"/>
        <dbReference type="ChEBI" id="CHEBI:15378"/>
        <dbReference type="ChEBI" id="CHEBI:57856"/>
        <dbReference type="ChEBI" id="CHEBI:59789"/>
        <dbReference type="ChEBI" id="CHEBI:74411"/>
        <dbReference type="ChEBI" id="CHEBI:74493"/>
        <dbReference type="EC" id="2.1.1.184"/>
    </reaction>
</comment>
<evidence type="ECO:0000256" key="9">
    <source>
        <dbReference type="PROSITE-ProRule" id="PRU01026"/>
    </source>
</evidence>
<dbReference type="InterPro" id="IPR020596">
    <property type="entry name" value="rRNA_Ade_Mease_Trfase_CS"/>
</dbReference>
<keyword evidence="4 8" id="KW-0808">Transferase</keyword>
<feature type="binding site" evidence="8 9">
    <location>
        <position position="104"/>
    </location>
    <ligand>
        <name>S-adenosyl-L-methionine</name>
        <dbReference type="ChEBI" id="CHEBI:59789"/>
    </ligand>
</feature>
<keyword evidence="12" id="KW-1185">Reference proteome</keyword>
<comment type="subcellular location">
    <subcellularLocation>
        <location evidence="8">Cytoplasm</location>
    </subcellularLocation>
</comment>
<dbReference type="EMBL" id="JBHTOC010000009">
    <property type="protein sequence ID" value="MFD1430011.1"/>
    <property type="molecule type" value="Genomic_DNA"/>
</dbReference>
<accession>A0ABW4CIQ1</accession>
<dbReference type="NCBIfam" id="TIGR00755">
    <property type="entry name" value="ksgA"/>
    <property type="match status" value="1"/>
</dbReference>
<feature type="binding site" evidence="8 9">
    <location>
        <position position="31"/>
    </location>
    <ligand>
        <name>S-adenosyl-L-methionine</name>
        <dbReference type="ChEBI" id="CHEBI:59789"/>
    </ligand>
</feature>
<evidence type="ECO:0000256" key="1">
    <source>
        <dbReference type="ARBA" id="ARBA00022490"/>
    </source>
</evidence>
<evidence type="ECO:0000256" key="8">
    <source>
        <dbReference type="HAMAP-Rule" id="MF_00607"/>
    </source>
</evidence>
<reference evidence="12" key="1">
    <citation type="journal article" date="2019" name="Int. J. Syst. Evol. Microbiol.">
        <title>The Global Catalogue of Microorganisms (GCM) 10K type strain sequencing project: providing services to taxonomists for standard genome sequencing and annotation.</title>
        <authorList>
            <consortium name="The Broad Institute Genomics Platform"/>
            <consortium name="The Broad Institute Genome Sequencing Center for Infectious Disease"/>
            <person name="Wu L."/>
            <person name="Ma J."/>
        </authorList>
    </citation>
    <scope>NUCLEOTIDE SEQUENCE [LARGE SCALE GENOMIC DNA]</scope>
    <source>
        <strain evidence="12">CCM 8980</strain>
    </source>
</reference>
<evidence type="ECO:0000256" key="5">
    <source>
        <dbReference type="ARBA" id="ARBA00022691"/>
    </source>
</evidence>
<comment type="similarity">
    <text evidence="8">Belongs to the class I-like SAM-binding methyltransferase superfamily. rRNA adenine N(6)-methyltransferase family. RsmA subfamily.</text>
</comment>
<dbReference type="PANTHER" id="PTHR11727">
    <property type="entry name" value="DIMETHYLADENOSINE TRANSFERASE"/>
    <property type="match status" value="1"/>
</dbReference>
<dbReference type="PANTHER" id="PTHR11727:SF7">
    <property type="entry name" value="DIMETHYLADENOSINE TRANSFERASE-RELATED"/>
    <property type="match status" value="1"/>
</dbReference>
<dbReference type="HAMAP" id="MF_00607">
    <property type="entry name" value="16SrRNA_methyltr_A"/>
    <property type="match status" value="1"/>
</dbReference>
<evidence type="ECO:0000259" key="10">
    <source>
        <dbReference type="SMART" id="SM00650"/>
    </source>
</evidence>
<keyword evidence="3 8" id="KW-0489">Methyltransferase</keyword>
<evidence type="ECO:0000256" key="6">
    <source>
        <dbReference type="ARBA" id="ARBA00022884"/>
    </source>
</evidence>
<keyword evidence="6 8" id="KW-0694">RNA-binding</keyword>
<feature type="binding site" evidence="8 9">
    <location>
        <position position="58"/>
    </location>
    <ligand>
        <name>S-adenosyl-L-methionine</name>
        <dbReference type="ChEBI" id="CHEBI:59789"/>
    </ligand>
</feature>
<protein>
    <recommendedName>
        <fullName evidence="8">Ribosomal RNA small subunit methyltransferase A</fullName>
        <ecNumber evidence="8">2.1.1.182</ecNumber>
    </recommendedName>
    <alternativeName>
        <fullName evidence="8">16S rRNA (adenine(1518)-N(6)/adenine(1519)-N(6))-dimethyltransferase</fullName>
    </alternativeName>
    <alternativeName>
        <fullName evidence="8">16S rRNA dimethyladenosine transferase</fullName>
    </alternativeName>
    <alternativeName>
        <fullName evidence="8">16S rRNA dimethylase</fullName>
    </alternativeName>
    <alternativeName>
        <fullName evidence="8">S-adenosylmethionine-6-N', N'-adenosyl(rRNA) dimethyltransferase</fullName>
    </alternativeName>
</protein>
<name>A0ABW4CIQ1_9LACO</name>
<evidence type="ECO:0000256" key="7">
    <source>
        <dbReference type="ARBA" id="ARBA00049167"/>
    </source>
</evidence>
<dbReference type="GO" id="GO:0052908">
    <property type="term" value="F:16S rRNA (adenine(1518)-N(6)/adenine(1519)-N(6))-dimethyltransferase activity"/>
    <property type="evidence" value="ECO:0007669"/>
    <property type="project" value="UniProtKB-EC"/>
</dbReference>
<feature type="binding site" evidence="8 9">
    <location>
        <position position="79"/>
    </location>
    <ligand>
        <name>S-adenosyl-L-methionine</name>
        <dbReference type="ChEBI" id="CHEBI:59789"/>
    </ligand>
</feature>